<dbReference type="CDD" id="cd00090">
    <property type="entry name" value="HTH_ARSR"/>
    <property type="match status" value="1"/>
</dbReference>
<accession>A0A1E8EYA5</accession>
<dbReference type="PANTHER" id="PTHR30136">
    <property type="entry name" value="HELIX-TURN-HELIX TRANSCRIPTIONAL REGULATOR, ICLR FAMILY"/>
    <property type="match status" value="1"/>
</dbReference>
<dbReference type="SUPFAM" id="SSF46785">
    <property type="entry name" value="Winged helix' DNA-binding domain"/>
    <property type="match status" value="1"/>
</dbReference>
<dbReference type="InterPro" id="IPR011991">
    <property type="entry name" value="ArsR-like_HTH"/>
</dbReference>
<dbReference type="InterPro" id="IPR036390">
    <property type="entry name" value="WH_DNA-bd_sf"/>
</dbReference>
<reference evidence="8 9" key="1">
    <citation type="submission" date="2016-06" db="EMBL/GenBank/DDBJ databases">
        <title>Genome sequence of Clostridium acetireducens DSM 10703.</title>
        <authorList>
            <person name="Poehlein A."/>
            <person name="Fluechter S."/>
            <person name="Duerre P."/>
            <person name="Daniel R."/>
        </authorList>
    </citation>
    <scope>NUCLEOTIDE SEQUENCE [LARGE SCALE GENOMIC DNA]</scope>
    <source>
        <strain evidence="8 9">DSM 10703</strain>
    </source>
</reference>
<dbReference type="InterPro" id="IPR005471">
    <property type="entry name" value="Tscrpt_reg_IclR_N"/>
</dbReference>
<keyword evidence="2" id="KW-0238">DNA-binding</keyword>
<evidence type="ECO:0000256" key="1">
    <source>
        <dbReference type="ARBA" id="ARBA00023015"/>
    </source>
</evidence>
<dbReference type="SUPFAM" id="SSF55781">
    <property type="entry name" value="GAF domain-like"/>
    <property type="match status" value="1"/>
</dbReference>
<dbReference type="Pfam" id="PF09339">
    <property type="entry name" value="HTH_IclR"/>
    <property type="match status" value="1"/>
</dbReference>
<dbReference type="PROSITE" id="PS51077">
    <property type="entry name" value="HTH_ICLR"/>
    <property type="match status" value="1"/>
</dbReference>
<feature type="domain" description="IclR-ED" evidence="7">
    <location>
        <begin position="68"/>
        <end position="256"/>
    </location>
</feature>
<evidence type="ECO:0000256" key="4">
    <source>
        <dbReference type="ARBA" id="ARBA00058938"/>
    </source>
</evidence>
<gene>
    <name evidence="8" type="primary">iclR</name>
    <name evidence="8" type="ORF">CLOACE_16640</name>
</gene>
<organism evidence="8 9">
    <name type="scientific">Clostridium acetireducens DSM 10703</name>
    <dbReference type="NCBI Taxonomy" id="1121290"/>
    <lineage>
        <taxon>Bacteria</taxon>
        <taxon>Bacillati</taxon>
        <taxon>Bacillota</taxon>
        <taxon>Clostridia</taxon>
        <taxon>Eubacteriales</taxon>
        <taxon>Clostridiaceae</taxon>
        <taxon>Clostridium</taxon>
    </lineage>
</organism>
<dbReference type="SMART" id="SM00346">
    <property type="entry name" value="HTH_ICLR"/>
    <property type="match status" value="1"/>
</dbReference>
<sequence>MSEIIISVDRAIDILLALYNNGKEMGVSDIARELDLYKSTVHRSLATLENKGFVYQNKDNGKYWLGIKIYAMGLLIGEKLSLIDLIKPYAKELFEEFQEVVNVSILDKSSRNGYKSIIILKEVDTKKVLSVNPNIGSSSDIHVSAVGKCLLAFSKDINFEKLSHKSLKKYTENTLTNWDDLLNEIKKVRENGYAIDNEEQEIGLTCIGAPILDKYGNSIAAISISGPTSRIIKEDLDFKISKLVKTAKKISMVIKEINWEEGIK</sequence>
<dbReference type="GO" id="GO:0003677">
    <property type="term" value="F:DNA binding"/>
    <property type="evidence" value="ECO:0007669"/>
    <property type="project" value="UniProtKB-KW"/>
</dbReference>
<evidence type="ECO:0000259" key="6">
    <source>
        <dbReference type="PROSITE" id="PS51077"/>
    </source>
</evidence>
<comment type="caution">
    <text evidence="8">The sequence shown here is derived from an EMBL/GenBank/DDBJ whole genome shotgun (WGS) entry which is preliminary data.</text>
</comment>
<dbReference type="Proteomes" id="UP000175744">
    <property type="component" value="Unassembled WGS sequence"/>
</dbReference>
<dbReference type="OrthoDB" id="9791752at2"/>
<dbReference type="InterPro" id="IPR036388">
    <property type="entry name" value="WH-like_DNA-bd_sf"/>
</dbReference>
<evidence type="ECO:0000256" key="2">
    <source>
        <dbReference type="ARBA" id="ARBA00023125"/>
    </source>
</evidence>
<dbReference type="GO" id="GO:0003700">
    <property type="term" value="F:DNA-binding transcription factor activity"/>
    <property type="evidence" value="ECO:0007669"/>
    <property type="project" value="TreeGrafter"/>
</dbReference>
<keyword evidence="3" id="KW-0804">Transcription</keyword>
<evidence type="ECO:0000256" key="3">
    <source>
        <dbReference type="ARBA" id="ARBA00023163"/>
    </source>
</evidence>
<dbReference type="PANTHER" id="PTHR30136:SF24">
    <property type="entry name" value="HTH-TYPE TRANSCRIPTIONAL REPRESSOR ALLR"/>
    <property type="match status" value="1"/>
</dbReference>
<keyword evidence="9" id="KW-1185">Reference proteome</keyword>
<dbReference type="InterPro" id="IPR014757">
    <property type="entry name" value="Tscrpt_reg_IclR_C"/>
</dbReference>
<dbReference type="AlphaFoldDB" id="A0A1E8EYA5"/>
<dbReference type="Gene3D" id="1.10.10.10">
    <property type="entry name" value="Winged helix-like DNA-binding domain superfamily/Winged helix DNA-binding domain"/>
    <property type="match status" value="1"/>
</dbReference>
<comment type="function">
    <text evidence="4">May be an activator protein for the gylABX operon.</text>
</comment>
<dbReference type="STRING" id="1121290.CLAOCE_16640"/>
<dbReference type="InterPro" id="IPR050707">
    <property type="entry name" value="HTH_MetabolicPath_Reg"/>
</dbReference>
<keyword evidence="1" id="KW-0805">Transcription regulation</keyword>
<dbReference type="RefSeq" id="WP_070110635.1">
    <property type="nucleotide sequence ID" value="NZ_LZFO01000025.1"/>
</dbReference>
<evidence type="ECO:0000259" key="7">
    <source>
        <dbReference type="PROSITE" id="PS51078"/>
    </source>
</evidence>
<protein>
    <recommendedName>
        <fullName evidence="5">Glycerol operon regulatory protein</fullName>
    </recommendedName>
</protein>
<proteinExistence type="predicted"/>
<evidence type="ECO:0000313" key="9">
    <source>
        <dbReference type="Proteomes" id="UP000175744"/>
    </source>
</evidence>
<dbReference type="InterPro" id="IPR029016">
    <property type="entry name" value="GAF-like_dom_sf"/>
</dbReference>
<dbReference type="Gene3D" id="3.30.450.40">
    <property type="match status" value="1"/>
</dbReference>
<evidence type="ECO:0000313" key="8">
    <source>
        <dbReference type="EMBL" id="OFI05506.1"/>
    </source>
</evidence>
<dbReference type="EMBL" id="LZFO01000025">
    <property type="protein sequence ID" value="OFI05506.1"/>
    <property type="molecule type" value="Genomic_DNA"/>
</dbReference>
<evidence type="ECO:0000256" key="5">
    <source>
        <dbReference type="ARBA" id="ARBA00070406"/>
    </source>
</evidence>
<dbReference type="FunFam" id="1.10.10.10:FF:000056">
    <property type="entry name" value="IclR family transcriptional regulator"/>
    <property type="match status" value="1"/>
</dbReference>
<dbReference type="PROSITE" id="PS51078">
    <property type="entry name" value="ICLR_ED"/>
    <property type="match status" value="1"/>
</dbReference>
<dbReference type="Pfam" id="PF01614">
    <property type="entry name" value="IclR_C"/>
    <property type="match status" value="1"/>
</dbReference>
<dbReference type="GO" id="GO:0045892">
    <property type="term" value="P:negative regulation of DNA-templated transcription"/>
    <property type="evidence" value="ECO:0007669"/>
    <property type="project" value="TreeGrafter"/>
</dbReference>
<feature type="domain" description="HTH iclR-type" evidence="6">
    <location>
        <begin position="5"/>
        <end position="67"/>
    </location>
</feature>
<name>A0A1E8EYA5_9CLOT</name>
<dbReference type="PATRIC" id="fig|1121290.3.peg.1654"/>